<dbReference type="PROSITE" id="PS01234">
    <property type="entry name" value="GATB"/>
    <property type="match status" value="1"/>
</dbReference>
<dbReference type="EC" id="6.3.5.-" evidence="11"/>
<dbReference type="SUPFAM" id="SSF55931">
    <property type="entry name" value="Glutamine synthetase/guanido kinase"/>
    <property type="match status" value="1"/>
</dbReference>
<comment type="caution">
    <text evidence="13">The sequence shown here is derived from an EMBL/GenBank/DDBJ whole genome shotgun (WGS) entry which is preliminary data.</text>
</comment>
<evidence type="ECO:0000256" key="6">
    <source>
        <dbReference type="ARBA" id="ARBA00022840"/>
    </source>
</evidence>
<dbReference type="PANTHER" id="PTHR11659:SF0">
    <property type="entry name" value="GLUTAMYL-TRNA(GLN) AMIDOTRANSFERASE SUBUNIT B, MITOCHONDRIAL"/>
    <property type="match status" value="1"/>
</dbReference>
<proteinExistence type="inferred from homology"/>
<dbReference type="InterPro" id="IPR023168">
    <property type="entry name" value="GatB_Yqey_C_2"/>
</dbReference>
<comment type="subunit">
    <text evidence="2 11">Heterotrimer of A, B and C subunits.</text>
</comment>
<evidence type="ECO:0000313" key="13">
    <source>
        <dbReference type="EMBL" id="EQM62945.1"/>
    </source>
</evidence>
<dbReference type="Proteomes" id="UP000016064">
    <property type="component" value="Unassembled WGS sequence"/>
</dbReference>
<dbReference type="EMBL" id="APJW01000001">
    <property type="protein sequence ID" value="EQM62945.1"/>
    <property type="molecule type" value="Genomic_DNA"/>
</dbReference>
<evidence type="ECO:0000256" key="2">
    <source>
        <dbReference type="ARBA" id="ARBA00011123"/>
    </source>
</evidence>
<reference evidence="13 14" key="1">
    <citation type="submission" date="2013-07" db="EMBL/GenBank/DDBJ databases">
        <title>Isolation of a new Chlamydia species from the feral Sacred Ibis (Threskiornis aethiopicus): Chlamydia ibidis.</title>
        <authorList>
            <person name="Vorimore F."/>
            <person name="Hsia R.-C."/>
            <person name="Huot-Creasy H."/>
            <person name="Bastian S."/>
            <person name="Deruyter L."/>
            <person name="Passet A."/>
            <person name="Sachse K."/>
            <person name="Bavoil P."/>
            <person name="Myers G."/>
            <person name="Laroucau K."/>
        </authorList>
    </citation>
    <scope>NUCLEOTIDE SEQUENCE [LARGE SCALE GENOMIC DNA]</scope>
    <source>
        <strain evidence="13 14">10-1398/6</strain>
    </source>
</reference>
<evidence type="ECO:0000256" key="11">
    <source>
        <dbReference type="HAMAP-Rule" id="MF_00121"/>
    </source>
</evidence>
<dbReference type="NCBIfam" id="TIGR00133">
    <property type="entry name" value="gatB"/>
    <property type="match status" value="1"/>
</dbReference>
<keyword evidence="4 11" id="KW-0436">Ligase</keyword>
<evidence type="ECO:0000256" key="1">
    <source>
        <dbReference type="ARBA" id="ARBA00005306"/>
    </source>
</evidence>
<dbReference type="InterPro" id="IPR003789">
    <property type="entry name" value="Asn/Gln_tRNA_amidoTrase-B-like"/>
</dbReference>
<evidence type="ECO:0000256" key="5">
    <source>
        <dbReference type="ARBA" id="ARBA00022741"/>
    </source>
</evidence>
<accession>A0ABN0MZZ9</accession>
<evidence type="ECO:0000256" key="8">
    <source>
        <dbReference type="ARBA" id="ARBA00024799"/>
    </source>
</evidence>
<dbReference type="InterPro" id="IPR006075">
    <property type="entry name" value="Asn/Gln-tRNA_Trfase_suB/E_cat"/>
</dbReference>
<evidence type="ECO:0000256" key="7">
    <source>
        <dbReference type="ARBA" id="ARBA00022917"/>
    </source>
</evidence>
<evidence type="ECO:0000313" key="14">
    <source>
        <dbReference type="Proteomes" id="UP000016064"/>
    </source>
</evidence>
<dbReference type="InterPro" id="IPR017958">
    <property type="entry name" value="Gln-tRNA_amidoTrfase_suB_CS"/>
</dbReference>
<comment type="similarity">
    <text evidence="1 11">Belongs to the GatB/GatE family. GatB subfamily.</text>
</comment>
<evidence type="ECO:0000256" key="3">
    <source>
        <dbReference type="ARBA" id="ARBA00016923"/>
    </source>
</evidence>
<keyword evidence="14" id="KW-1185">Reference proteome</keyword>
<evidence type="ECO:0000259" key="12">
    <source>
        <dbReference type="SMART" id="SM00845"/>
    </source>
</evidence>
<dbReference type="Gene3D" id="1.10.10.410">
    <property type="match status" value="1"/>
</dbReference>
<protein>
    <recommendedName>
        <fullName evidence="3 11">Aspartyl/glutamyl-tRNA(Asn/Gln) amidotransferase subunit B</fullName>
        <shortName evidence="11">Asp/Glu-ADT subunit B</shortName>
        <ecNumber evidence="11">6.3.5.-</ecNumber>
    </recommendedName>
</protein>
<evidence type="ECO:0000256" key="4">
    <source>
        <dbReference type="ARBA" id="ARBA00022598"/>
    </source>
</evidence>
<dbReference type="HAMAP" id="MF_00121">
    <property type="entry name" value="GatB"/>
    <property type="match status" value="1"/>
</dbReference>
<keyword evidence="5 11" id="KW-0547">Nucleotide-binding</keyword>
<dbReference type="SMART" id="SM00845">
    <property type="entry name" value="GatB_Yqey"/>
    <property type="match status" value="1"/>
</dbReference>
<keyword evidence="6 11" id="KW-0067">ATP-binding</keyword>
<dbReference type="NCBIfam" id="NF004014">
    <property type="entry name" value="PRK05477.1-4"/>
    <property type="match status" value="1"/>
</dbReference>
<comment type="catalytic activity">
    <reaction evidence="10 11">
        <text>L-glutamyl-tRNA(Gln) + L-glutamine + ATP + H2O = L-glutaminyl-tRNA(Gln) + L-glutamate + ADP + phosphate + H(+)</text>
        <dbReference type="Rhea" id="RHEA:17521"/>
        <dbReference type="Rhea" id="RHEA-COMP:9681"/>
        <dbReference type="Rhea" id="RHEA-COMP:9684"/>
        <dbReference type="ChEBI" id="CHEBI:15377"/>
        <dbReference type="ChEBI" id="CHEBI:15378"/>
        <dbReference type="ChEBI" id="CHEBI:29985"/>
        <dbReference type="ChEBI" id="CHEBI:30616"/>
        <dbReference type="ChEBI" id="CHEBI:43474"/>
        <dbReference type="ChEBI" id="CHEBI:58359"/>
        <dbReference type="ChEBI" id="CHEBI:78520"/>
        <dbReference type="ChEBI" id="CHEBI:78521"/>
        <dbReference type="ChEBI" id="CHEBI:456216"/>
    </reaction>
</comment>
<organism evidence="13 14">
    <name type="scientific">Chlamydia ibidis 10-1398/6</name>
    <dbReference type="NCBI Taxonomy" id="1046581"/>
    <lineage>
        <taxon>Bacteria</taxon>
        <taxon>Pseudomonadati</taxon>
        <taxon>Chlamydiota</taxon>
        <taxon>Chlamydiia</taxon>
        <taxon>Chlamydiales</taxon>
        <taxon>Chlamydiaceae</taxon>
        <taxon>Chlamydia/Chlamydophila group</taxon>
        <taxon>Chlamydia</taxon>
    </lineage>
</organism>
<dbReference type="GO" id="GO:0016874">
    <property type="term" value="F:ligase activity"/>
    <property type="evidence" value="ECO:0007669"/>
    <property type="project" value="UniProtKB-KW"/>
</dbReference>
<dbReference type="InterPro" id="IPR014746">
    <property type="entry name" value="Gln_synth/guanido_kin_cat_dom"/>
</dbReference>
<dbReference type="SUPFAM" id="SSF89095">
    <property type="entry name" value="GatB/YqeY motif"/>
    <property type="match status" value="1"/>
</dbReference>
<keyword evidence="7 11" id="KW-0648">Protein biosynthesis</keyword>
<comment type="catalytic activity">
    <reaction evidence="9 11">
        <text>L-aspartyl-tRNA(Asn) + L-glutamine + ATP + H2O = L-asparaginyl-tRNA(Asn) + L-glutamate + ADP + phosphate + 2 H(+)</text>
        <dbReference type="Rhea" id="RHEA:14513"/>
        <dbReference type="Rhea" id="RHEA-COMP:9674"/>
        <dbReference type="Rhea" id="RHEA-COMP:9677"/>
        <dbReference type="ChEBI" id="CHEBI:15377"/>
        <dbReference type="ChEBI" id="CHEBI:15378"/>
        <dbReference type="ChEBI" id="CHEBI:29985"/>
        <dbReference type="ChEBI" id="CHEBI:30616"/>
        <dbReference type="ChEBI" id="CHEBI:43474"/>
        <dbReference type="ChEBI" id="CHEBI:58359"/>
        <dbReference type="ChEBI" id="CHEBI:78515"/>
        <dbReference type="ChEBI" id="CHEBI:78516"/>
        <dbReference type="ChEBI" id="CHEBI:456216"/>
    </reaction>
</comment>
<dbReference type="RefSeq" id="WP_020370371.1">
    <property type="nucleotide sequence ID" value="NZ_APJW01000001.1"/>
</dbReference>
<dbReference type="Pfam" id="PF02637">
    <property type="entry name" value="GatB_Yqey"/>
    <property type="match status" value="1"/>
</dbReference>
<dbReference type="PANTHER" id="PTHR11659">
    <property type="entry name" value="GLUTAMYL-TRNA GLN AMIDOTRANSFERASE SUBUNIT B MITOCHONDRIAL AND PROKARYOTIC PET112-RELATED"/>
    <property type="match status" value="1"/>
</dbReference>
<sequence length="488" mass="54861">MSDVYADWESVIGLEVHVELNTASKLFSSARNRFGDEPNTNISPVCTGLPGSLPVLNKEAVRKAVLFGCAVQGDVALFSRFDRKSYFYPDSPRNFQITQFDHPIIRGGFVQAIVQGEERCFELAQTHLEDDAGMLKHFGEFAGVDYNRAGVPLIEIVSKPCMFCAEDAVAYATSLVSLLDYIGISDCNMEEGSIRFDVNISVRPRGSQELRNKVEIKNMNSFAFMSQALEAEKRRQVDEYLSNPTKDPKEVIPGATYRWDPEKKKTVLMRLKERAEDYKYFIEPDLPVLQLTEDYIHEIRSTLPELPYNKYHRYLTDFSLAEDVANILISDKQIANFFELAAANCKNYRTLSNWITVEFAGRCKNFGIHLAASGVLPQDIAQLVNLIDTNVITGKIAKDIADMMMESPGKNPENILKENPSLLPMTDETALKTIITEVISQNPESVADYKNGKTKALGFLVGQIMKRTQGKAPPKRVNELLLNELEQS</sequence>
<dbReference type="Pfam" id="PF02934">
    <property type="entry name" value="GatB_N"/>
    <property type="match status" value="1"/>
</dbReference>
<dbReference type="InterPro" id="IPR004413">
    <property type="entry name" value="GatB"/>
</dbReference>
<dbReference type="NCBIfam" id="NF004012">
    <property type="entry name" value="PRK05477.1-2"/>
    <property type="match status" value="1"/>
</dbReference>
<gene>
    <name evidence="11 13" type="primary">gatB</name>
    <name evidence="13" type="ORF">H359_0379</name>
</gene>
<feature type="domain" description="Asn/Gln amidotransferase" evidence="12">
    <location>
        <begin position="336"/>
        <end position="485"/>
    </location>
</feature>
<evidence type="ECO:0000256" key="9">
    <source>
        <dbReference type="ARBA" id="ARBA00047380"/>
    </source>
</evidence>
<dbReference type="InterPro" id="IPR018027">
    <property type="entry name" value="Asn/Gln_amidotransferase"/>
</dbReference>
<dbReference type="InterPro" id="IPR017959">
    <property type="entry name" value="Asn/Gln-tRNA_amidoTrfase_suB/E"/>
</dbReference>
<comment type="function">
    <text evidence="8 11">Allows the formation of correctly charged Asn-tRNA(Asn) or Gln-tRNA(Gln) through the transamidation of misacylated Asp-tRNA(Asn) or Glu-tRNA(Gln) in organisms which lack either or both of asparaginyl-tRNA or glutaminyl-tRNA synthetases. The reaction takes place in the presence of glutamine and ATP through an activated phospho-Asp-tRNA(Asn) or phospho-Glu-tRNA(Gln).</text>
</comment>
<name>A0ABN0MZZ9_9CHLA</name>
<evidence type="ECO:0000256" key="10">
    <source>
        <dbReference type="ARBA" id="ARBA00047913"/>
    </source>
</evidence>